<evidence type="ECO:0000313" key="2">
    <source>
        <dbReference type="Proteomes" id="UP000244956"/>
    </source>
</evidence>
<dbReference type="OrthoDB" id="384098at2"/>
<reference evidence="1 2" key="1">
    <citation type="submission" date="2018-05" db="EMBL/GenBank/DDBJ databases">
        <title>Marinilabilia rubrum sp. nov., isolated from saltern sediment.</title>
        <authorList>
            <person name="Zhang R."/>
        </authorList>
    </citation>
    <scope>NUCLEOTIDE SEQUENCE [LARGE SCALE GENOMIC DNA]</scope>
    <source>
        <strain evidence="1 2">WTE16</strain>
    </source>
</reference>
<evidence type="ECO:0008006" key="3">
    <source>
        <dbReference type="Google" id="ProtNLM"/>
    </source>
</evidence>
<dbReference type="Proteomes" id="UP000244956">
    <property type="component" value="Unassembled WGS sequence"/>
</dbReference>
<accession>A0A2U2B600</accession>
<proteinExistence type="predicted"/>
<gene>
    <name evidence="1" type="ORF">DDZ16_15590</name>
</gene>
<dbReference type="AlphaFoldDB" id="A0A2U2B600"/>
<protein>
    <recommendedName>
        <fullName evidence="3">HPr kinase/phosphorylase C-terminal domain-containing protein</fullName>
    </recommendedName>
</protein>
<evidence type="ECO:0000313" key="1">
    <source>
        <dbReference type="EMBL" id="PWD98498.1"/>
    </source>
</evidence>
<sequence length="295" mass="33424">MNVYLPGIKLNFSLRSTKLFLEPLGSALYDFPLTENYVEFHCFYYLTEKTDLTGFSEVLSGKSFEGAEIPYKWAILSRDGYSGIHVEFYDDPHLLRAFCLIDFHKNTLEISLVPKVTGNVIKVDPLFQPMGSILMVVMAHQQNDVIIHASGVDDDGVGRLFTAVSGTGKSTMAGIWKEKGAKVINDDRLWLHKGNDKWYIFNTPMPYYAQTPSFVELNEIFLIRQSLQNELKQLNGANAAMRFMANAIQHFYDKEMTGRHLDRILDIASKVPIYDCGFKPDVEVVETIRCLGSGQ</sequence>
<dbReference type="Gene3D" id="3.40.50.300">
    <property type="entry name" value="P-loop containing nucleotide triphosphate hydrolases"/>
    <property type="match status" value="1"/>
</dbReference>
<dbReference type="EMBL" id="QEWP01000014">
    <property type="protein sequence ID" value="PWD98498.1"/>
    <property type="molecule type" value="Genomic_DNA"/>
</dbReference>
<dbReference type="SUPFAM" id="SSF53795">
    <property type="entry name" value="PEP carboxykinase-like"/>
    <property type="match status" value="1"/>
</dbReference>
<dbReference type="RefSeq" id="WP_109265410.1">
    <property type="nucleotide sequence ID" value="NZ_QEWP01000014.1"/>
</dbReference>
<comment type="caution">
    <text evidence="1">The sequence shown here is derived from an EMBL/GenBank/DDBJ whole genome shotgun (WGS) entry which is preliminary data.</text>
</comment>
<organism evidence="1 2">
    <name type="scientific">Marinilabilia rubra</name>
    <dbReference type="NCBI Taxonomy" id="2162893"/>
    <lineage>
        <taxon>Bacteria</taxon>
        <taxon>Pseudomonadati</taxon>
        <taxon>Bacteroidota</taxon>
        <taxon>Bacteroidia</taxon>
        <taxon>Marinilabiliales</taxon>
        <taxon>Marinilabiliaceae</taxon>
        <taxon>Marinilabilia</taxon>
    </lineage>
</organism>
<dbReference type="InterPro" id="IPR027417">
    <property type="entry name" value="P-loop_NTPase"/>
</dbReference>
<keyword evidence="2" id="KW-1185">Reference proteome</keyword>
<name>A0A2U2B600_9BACT</name>